<reference evidence="11 12" key="1">
    <citation type="journal article" date="2015" name="PLoS Pathog.">
        <title>Leptomonas seymouri: Adaptations to the Dixenous Life Cycle Analyzed by Genome Sequencing, Transcriptome Profiling and Co-infection with Leishmania donovani.</title>
        <authorList>
            <person name="Kraeva N."/>
            <person name="Butenko A."/>
            <person name="Hlavacova J."/>
            <person name="Kostygov A."/>
            <person name="Myskova J."/>
            <person name="Grybchuk D."/>
            <person name="Lestinova T."/>
            <person name="Votypka J."/>
            <person name="Volf P."/>
            <person name="Opperdoes F."/>
            <person name="Flegontov P."/>
            <person name="Lukes J."/>
            <person name="Yurchenko V."/>
        </authorList>
    </citation>
    <scope>NUCLEOTIDE SEQUENCE [LARGE SCALE GENOMIC DNA]</scope>
    <source>
        <strain evidence="11 12">ATCC 30220</strain>
    </source>
</reference>
<evidence type="ECO:0000256" key="4">
    <source>
        <dbReference type="ARBA" id="ARBA00022729"/>
    </source>
</evidence>
<dbReference type="OrthoDB" id="5913609at2759"/>
<dbReference type="Proteomes" id="UP000038009">
    <property type="component" value="Unassembled WGS sequence"/>
</dbReference>
<dbReference type="GO" id="GO:0009966">
    <property type="term" value="P:regulation of signal transduction"/>
    <property type="evidence" value="ECO:0007669"/>
    <property type="project" value="InterPro"/>
</dbReference>
<dbReference type="EMBL" id="LJSK01000097">
    <property type="protein sequence ID" value="KPI87219.1"/>
    <property type="molecule type" value="Genomic_DNA"/>
</dbReference>
<dbReference type="GO" id="GO:0005789">
    <property type="term" value="C:endoplasmic reticulum membrane"/>
    <property type="evidence" value="ECO:0007669"/>
    <property type="project" value="UniProtKB-SubCell"/>
</dbReference>
<protein>
    <recommendedName>
        <fullName evidence="13">Peptidase M28 domain-containing protein</fullName>
    </recommendedName>
</protein>
<keyword evidence="6 9" id="KW-1133">Transmembrane helix</keyword>
<dbReference type="Gene3D" id="3.40.630.10">
    <property type="entry name" value="Zn peptidases"/>
    <property type="match status" value="1"/>
</dbReference>
<proteinExistence type="inferred from homology"/>
<evidence type="ECO:0000256" key="5">
    <source>
        <dbReference type="ARBA" id="ARBA00022824"/>
    </source>
</evidence>
<evidence type="ECO:0000256" key="1">
    <source>
        <dbReference type="ARBA" id="ARBA00004389"/>
    </source>
</evidence>
<gene>
    <name evidence="11" type="ORF">ABL78_3689</name>
</gene>
<evidence type="ECO:0000256" key="3">
    <source>
        <dbReference type="ARBA" id="ARBA00022692"/>
    </source>
</evidence>
<keyword evidence="7 9" id="KW-0472">Membrane</keyword>
<feature type="chain" id="PRO_5005857231" description="Peptidase M28 domain-containing protein" evidence="10">
    <location>
        <begin position="21"/>
        <end position="551"/>
    </location>
</feature>
<accession>A0A0N0P650</accession>
<evidence type="ECO:0000256" key="9">
    <source>
        <dbReference type="SAM" id="Phobius"/>
    </source>
</evidence>
<evidence type="ECO:0000256" key="2">
    <source>
        <dbReference type="ARBA" id="ARBA00007717"/>
    </source>
</evidence>
<keyword evidence="5" id="KW-0256">Endoplasmic reticulum</keyword>
<evidence type="ECO:0000256" key="6">
    <source>
        <dbReference type="ARBA" id="ARBA00022989"/>
    </source>
</evidence>
<evidence type="ECO:0000256" key="10">
    <source>
        <dbReference type="SAM" id="SignalP"/>
    </source>
</evidence>
<name>A0A0N0P650_LEPSE</name>
<comment type="similarity">
    <text evidence="2">Belongs to the nicastrin family.</text>
</comment>
<keyword evidence="4 10" id="KW-0732">Signal</keyword>
<dbReference type="InterPro" id="IPR016574">
    <property type="entry name" value="Nicalin"/>
</dbReference>
<keyword evidence="8" id="KW-0325">Glycoprotein</keyword>
<dbReference type="VEuPathDB" id="TriTrypDB:Lsey_0097_0060"/>
<keyword evidence="12" id="KW-1185">Reference proteome</keyword>
<evidence type="ECO:0000256" key="8">
    <source>
        <dbReference type="ARBA" id="ARBA00023180"/>
    </source>
</evidence>
<keyword evidence="3 9" id="KW-0812">Transmembrane</keyword>
<evidence type="ECO:0000313" key="12">
    <source>
        <dbReference type="Proteomes" id="UP000038009"/>
    </source>
</evidence>
<comment type="subcellular location">
    <subcellularLocation>
        <location evidence="1">Endoplasmic reticulum membrane</location>
        <topology evidence="1">Single-pass membrane protein</topology>
    </subcellularLocation>
</comment>
<dbReference type="AlphaFoldDB" id="A0A0N0P650"/>
<evidence type="ECO:0008006" key="13">
    <source>
        <dbReference type="Google" id="ProtNLM"/>
    </source>
</evidence>
<feature type="signal peptide" evidence="10">
    <location>
        <begin position="1"/>
        <end position="20"/>
    </location>
</feature>
<dbReference type="SUPFAM" id="SSF53187">
    <property type="entry name" value="Zn-dependent exopeptidases"/>
    <property type="match status" value="1"/>
</dbReference>
<evidence type="ECO:0000313" key="11">
    <source>
        <dbReference type="EMBL" id="KPI87219.1"/>
    </source>
</evidence>
<feature type="transmembrane region" description="Helical" evidence="9">
    <location>
        <begin position="518"/>
        <end position="538"/>
    </location>
</feature>
<sequence length="551" mass="59663">MHSRAVVVVLALLLSAICVAHPVLAGPILEVEVDRGIMFNRQFGHQEEVPYGSRAVLLRGEMVRYSAGSSKAYSGYTVYVPCREHLSKSALQQLAGPTRASAAKGLVLERCDRDTSNEEAFALLFSTTAANIPIYFLSQGEVSSQLDKVLTSVAQSGTSDRVVLSIGKTVRDTAPAANLTLPSALIESSFTHQPKEARKRGASLPHVLVTAHFDSLGVAPAARTNGGASGAVAAMELWRRVTAAPTMDEDGAAAAAATPYSITMLLGSTSRFNYAGTTSWAAQHSDADLDRFKVVLSLDELLPIPDAAKDSPDLYLHIQDALLKRPHGRQVVEQAEAVAKAKGISLKVVPGRTNYQHYDLKFEHEVFASRQMAAVTLSAHRTHHLDQIFRDVRRPPFTAEDAAELTRRVDFIEALVRALASADEKDAPRQWPGSASYVMGMLQYSSASHRSPVSRHGANLRQYAAAVEHQMRAQAALAQRASSSTATSTMNLLRLRMPSITLFGPYEEKMEVFLAKSYMFECAVAAATLVAVLAFLYVEFGVAGIKNLLLD</sequence>
<comment type="caution">
    <text evidence="11">The sequence shown here is derived from an EMBL/GenBank/DDBJ whole genome shotgun (WGS) entry which is preliminary data.</text>
</comment>
<dbReference type="PANTHER" id="PTHR31826">
    <property type="entry name" value="NICALIN"/>
    <property type="match status" value="1"/>
</dbReference>
<evidence type="ECO:0000256" key="7">
    <source>
        <dbReference type="ARBA" id="ARBA00023136"/>
    </source>
</evidence>
<organism evidence="11 12">
    <name type="scientific">Leptomonas seymouri</name>
    <dbReference type="NCBI Taxonomy" id="5684"/>
    <lineage>
        <taxon>Eukaryota</taxon>
        <taxon>Discoba</taxon>
        <taxon>Euglenozoa</taxon>
        <taxon>Kinetoplastea</taxon>
        <taxon>Metakinetoplastina</taxon>
        <taxon>Trypanosomatida</taxon>
        <taxon>Trypanosomatidae</taxon>
        <taxon>Leishmaniinae</taxon>
        <taxon>Leptomonas</taxon>
    </lineage>
</organism>
<dbReference type="OMA" id="TNYQHYD"/>